<evidence type="ECO:0000313" key="3">
    <source>
        <dbReference type="Proteomes" id="UP000326924"/>
    </source>
</evidence>
<feature type="non-terminal residue" evidence="2">
    <location>
        <position position="293"/>
    </location>
</feature>
<dbReference type="Proteomes" id="UP000326924">
    <property type="component" value="Unassembled WGS sequence"/>
</dbReference>
<dbReference type="EMBL" id="VXIS01000009">
    <property type="protein sequence ID" value="KAA8914059.1"/>
    <property type="molecule type" value="Genomic_DNA"/>
</dbReference>
<dbReference type="InParanoid" id="A0A5J5FA35"/>
<dbReference type="AlphaFoldDB" id="A0A5J5FA35"/>
<evidence type="ECO:0000259" key="1">
    <source>
        <dbReference type="Pfam" id="PF13391"/>
    </source>
</evidence>
<accession>A0A5J5FA35</accession>
<evidence type="ECO:0000313" key="2">
    <source>
        <dbReference type="EMBL" id="KAA8914059.1"/>
    </source>
</evidence>
<keyword evidence="3" id="KW-1185">Reference proteome</keyword>
<reference evidence="2 3" key="1">
    <citation type="submission" date="2019-09" db="EMBL/GenBank/DDBJ databases">
        <title>Draft genome of the ectomycorrhizal ascomycete Sphaerosporella brunnea.</title>
        <authorList>
            <consortium name="DOE Joint Genome Institute"/>
            <person name="Benucci G.M."/>
            <person name="Marozzi G."/>
            <person name="Antonielli L."/>
            <person name="Sanchez S."/>
            <person name="Marco P."/>
            <person name="Wang X."/>
            <person name="Falini L.B."/>
            <person name="Barry K."/>
            <person name="Haridas S."/>
            <person name="Lipzen A."/>
            <person name="Labutti K."/>
            <person name="Grigoriev I.V."/>
            <person name="Murat C."/>
            <person name="Martin F."/>
            <person name="Albertini E."/>
            <person name="Donnini D."/>
            <person name="Bonito G."/>
        </authorList>
    </citation>
    <scope>NUCLEOTIDE SEQUENCE [LARGE SCALE GENOMIC DNA]</scope>
    <source>
        <strain evidence="2 3">Sb_GMNB300</strain>
    </source>
</reference>
<name>A0A5J5FA35_9PEZI</name>
<comment type="caution">
    <text evidence="2">The sequence shown here is derived from an EMBL/GenBank/DDBJ whole genome shotgun (WGS) entry which is preliminary data.</text>
</comment>
<sequence>MEWPATAPEPTLRLRPQATITDYPERLVLDTLHTVQLCHPGYPDMPHRLHVMLELPAYDCDDAGAGIHRDTAIDACRIVTGNRPGVLLPTLLSPSQFQQRAKDASLLILTGPRYYFYPIDWSDANLQYPVCPSFSRWEFDHDAFDPASPRAIHHWISSHPQPKRTGDAACRLSGFRDACESAHIIPCEQNDWFVRNGMGLYSQTLQGSATNPTADVRNVVSMRRDLRKSFDDCEFVFLPKGLDFYVHFLSPTLDFGPLFHNRAVSALAEDVAPAFLYARFAWALFGRFWRFVS</sequence>
<dbReference type="InterPro" id="IPR003615">
    <property type="entry name" value="HNH_nuc"/>
</dbReference>
<organism evidence="2 3">
    <name type="scientific">Sphaerosporella brunnea</name>
    <dbReference type="NCBI Taxonomy" id="1250544"/>
    <lineage>
        <taxon>Eukaryota</taxon>
        <taxon>Fungi</taxon>
        <taxon>Dikarya</taxon>
        <taxon>Ascomycota</taxon>
        <taxon>Pezizomycotina</taxon>
        <taxon>Pezizomycetes</taxon>
        <taxon>Pezizales</taxon>
        <taxon>Pyronemataceae</taxon>
        <taxon>Sphaerosporella</taxon>
    </lineage>
</organism>
<gene>
    <name evidence="2" type="ORF">FN846DRAFT_790004</name>
</gene>
<feature type="domain" description="HNH nuclease" evidence="1">
    <location>
        <begin position="170"/>
        <end position="237"/>
    </location>
</feature>
<proteinExistence type="predicted"/>
<dbReference type="Pfam" id="PF13391">
    <property type="entry name" value="HNH_2"/>
    <property type="match status" value="1"/>
</dbReference>
<dbReference type="OrthoDB" id="2142759at2759"/>
<protein>
    <recommendedName>
        <fullName evidence="1">HNH nuclease domain-containing protein</fullName>
    </recommendedName>
</protein>